<keyword evidence="3" id="KW-0804">Transcription</keyword>
<dbReference type="Gene3D" id="2.60.120.10">
    <property type="entry name" value="Jelly Rolls"/>
    <property type="match status" value="1"/>
</dbReference>
<feature type="domain" description="HTH crp-type" evidence="5">
    <location>
        <begin position="148"/>
        <end position="222"/>
    </location>
</feature>
<accession>A0A1M5CCI9</accession>
<dbReference type="SMART" id="SM00419">
    <property type="entry name" value="HTH_CRP"/>
    <property type="match status" value="1"/>
</dbReference>
<evidence type="ECO:0000256" key="1">
    <source>
        <dbReference type="ARBA" id="ARBA00023015"/>
    </source>
</evidence>
<keyword evidence="6" id="KW-0808">Transferase</keyword>
<keyword evidence="7" id="KW-1185">Reference proteome</keyword>
<keyword evidence="2" id="KW-0238">DNA-binding</keyword>
<sequence length="243" mass="27508">MKQLNSAFLTRLNRHVTLDSAERDAMHRLEGTAEPRSKRDPVFAADRPDDRIAILRSGWAASRVRSAGDQTTITQIYMAGDLIGLSDLGFRLPQHETTMQTDGTVNLLSRAELCDLGQSHPRLFAMLLSQSSLDATAMNDRLHAITRFSAEDRLMHFLLSIKSKTEQTTEQTSDRFPLPFSQKEIGDALGLTDIYVNRLLRGLQKAGQLVLSRPYIRITDRAAWEERLNFKDRYACLDVNWAC</sequence>
<dbReference type="OrthoDB" id="7584044at2"/>
<evidence type="ECO:0000313" key="6">
    <source>
        <dbReference type="EMBL" id="SHF52458.1"/>
    </source>
</evidence>
<dbReference type="InterPro" id="IPR012318">
    <property type="entry name" value="HTH_CRP"/>
</dbReference>
<organism evidence="6 7">
    <name type="scientific">Loktanella atrilutea</name>
    <dbReference type="NCBI Taxonomy" id="366533"/>
    <lineage>
        <taxon>Bacteria</taxon>
        <taxon>Pseudomonadati</taxon>
        <taxon>Pseudomonadota</taxon>
        <taxon>Alphaproteobacteria</taxon>
        <taxon>Rhodobacterales</taxon>
        <taxon>Roseobacteraceae</taxon>
        <taxon>Loktanella</taxon>
    </lineage>
</organism>
<dbReference type="RefSeq" id="WP_072857993.1">
    <property type="nucleotide sequence ID" value="NZ_FQUE01000007.1"/>
</dbReference>
<feature type="region of interest" description="Disordered" evidence="4">
    <location>
        <begin position="23"/>
        <end position="43"/>
    </location>
</feature>
<dbReference type="GO" id="GO:0006355">
    <property type="term" value="P:regulation of DNA-templated transcription"/>
    <property type="evidence" value="ECO:0007669"/>
    <property type="project" value="InterPro"/>
</dbReference>
<dbReference type="EMBL" id="FQUE01000007">
    <property type="protein sequence ID" value="SHF52458.1"/>
    <property type="molecule type" value="Genomic_DNA"/>
</dbReference>
<dbReference type="SUPFAM" id="SSF51206">
    <property type="entry name" value="cAMP-binding domain-like"/>
    <property type="match status" value="1"/>
</dbReference>
<protein>
    <submittedName>
        <fullName evidence="6">cAMP-binding domain of CRP or a regulatory subunit of cAMP-dependent protein kinases</fullName>
    </submittedName>
</protein>
<dbReference type="Proteomes" id="UP000183987">
    <property type="component" value="Unassembled WGS sequence"/>
</dbReference>
<proteinExistence type="predicted"/>
<evidence type="ECO:0000313" key="7">
    <source>
        <dbReference type="Proteomes" id="UP000183987"/>
    </source>
</evidence>
<evidence type="ECO:0000256" key="2">
    <source>
        <dbReference type="ARBA" id="ARBA00023125"/>
    </source>
</evidence>
<gene>
    <name evidence="6" type="ORF">SAMN05444339_107124</name>
</gene>
<dbReference type="STRING" id="366533.SAMN05444339_107124"/>
<dbReference type="GO" id="GO:0016301">
    <property type="term" value="F:kinase activity"/>
    <property type="evidence" value="ECO:0007669"/>
    <property type="project" value="UniProtKB-KW"/>
</dbReference>
<evidence type="ECO:0000256" key="3">
    <source>
        <dbReference type="ARBA" id="ARBA00023163"/>
    </source>
</evidence>
<dbReference type="AlphaFoldDB" id="A0A1M5CCI9"/>
<dbReference type="SUPFAM" id="SSF46785">
    <property type="entry name" value="Winged helix' DNA-binding domain"/>
    <property type="match status" value="1"/>
</dbReference>
<dbReference type="InterPro" id="IPR036390">
    <property type="entry name" value="WH_DNA-bd_sf"/>
</dbReference>
<reference evidence="7" key="1">
    <citation type="submission" date="2016-11" db="EMBL/GenBank/DDBJ databases">
        <authorList>
            <person name="Varghese N."/>
            <person name="Submissions S."/>
        </authorList>
    </citation>
    <scope>NUCLEOTIDE SEQUENCE [LARGE SCALE GENOMIC DNA]</scope>
    <source>
        <strain evidence="7">DSM 29326</strain>
    </source>
</reference>
<dbReference type="InterPro" id="IPR018490">
    <property type="entry name" value="cNMP-bd_dom_sf"/>
</dbReference>
<keyword evidence="6" id="KW-0418">Kinase</keyword>
<name>A0A1M5CCI9_LOKAT</name>
<evidence type="ECO:0000256" key="4">
    <source>
        <dbReference type="SAM" id="MobiDB-lite"/>
    </source>
</evidence>
<dbReference type="InterPro" id="IPR014710">
    <property type="entry name" value="RmlC-like_jellyroll"/>
</dbReference>
<dbReference type="Pfam" id="PF13545">
    <property type="entry name" value="HTH_Crp_2"/>
    <property type="match status" value="1"/>
</dbReference>
<dbReference type="PROSITE" id="PS51063">
    <property type="entry name" value="HTH_CRP_2"/>
    <property type="match status" value="1"/>
</dbReference>
<dbReference type="GO" id="GO:0003677">
    <property type="term" value="F:DNA binding"/>
    <property type="evidence" value="ECO:0007669"/>
    <property type="project" value="UniProtKB-KW"/>
</dbReference>
<evidence type="ECO:0000259" key="5">
    <source>
        <dbReference type="PROSITE" id="PS51063"/>
    </source>
</evidence>
<keyword evidence="1" id="KW-0805">Transcription regulation</keyword>